<protein>
    <submittedName>
        <fullName evidence="1">Uncharacterized protein</fullName>
    </submittedName>
</protein>
<reference evidence="1 2" key="1">
    <citation type="submission" date="2020-03" db="EMBL/GenBank/DDBJ databases">
        <title>Soil Listeria distribution.</title>
        <authorList>
            <person name="Liao J."/>
            <person name="Wiedmann M."/>
        </authorList>
    </citation>
    <scope>NUCLEOTIDE SEQUENCE [LARGE SCALE GENOMIC DNA]</scope>
    <source>
        <strain evidence="1 2">FSL L7-0741</strain>
    </source>
</reference>
<organism evidence="1 2">
    <name type="scientific">Listeria grandensis</name>
    <dbReference type="NCBI Taxonomy" id="1494963"/>
    <lineage>
        <taxon>Bacteria</taxon>
        <taxon>Bacillati</taxon>
        <taxon>Bacillota</taxon>
        <taxon>Bacilli</taxon>
        <taxon>Bacillales</taxon>
        <taxon>Listeriaceae</taxon>
        <taxon>Listeria</taxon>
    </lineage>
</organism>
<evidence type="ECO:0000313" key="1">
    <source>
        <dbReference type="EMBL" id="MBC1935194.1"/>
    </source>
</evidence>
<dbReference type="RefSeq" id="WP_185525375.1">
    <property type="nucleotide sequence ID" value="NZ_JAARWN010000001.1"/>
</dbReference>
<name>A0A7X0Y220_9LIST</name>
<dbReference type="EMBL" id="JAARWN010000001">
    <property type="protein sequence ID" value="MBC1935194.1"/>
    <property type="molecule type" value="Genomic_DNA"/>
</dbReference>
<gene>
    <name evidence="1" type="ORF">HCA69_02365</name>
</gene>
<dbReference type="AlphaFoldDB" id="A0A7X0Y220"/>
<comment type="caution">
    <text evidence="1">The sequence shown here is derived from an EMBL/GenBank/DDBJ whole genome shotgun (WGS) entry which is preliminary data.</text>
</comment>
<accession>A0A7X0Y220</accession>
<proteinExistence type="predicted"/>
<evidence type="ECO:0000313" key="2">
    <source>
        <dbReference type="Proteomes" id="UP000535908"/>
    </source>
</evidence>
<sequence length="165" mass="18154">MQEFNLPTDAEGYKTSAELRDGKIVTPISIDNQDVLVAMDLQAVNIFATVEKLGTGTLRQESSVFAGTNKDLKKYTKKVLRIDNTHDQPVKVILKPQNLDGNFTRLDKSDVSITIPAGALNLLITEADWDVLGYPLAEPVAFRITKDVAAPTSGKIDIYLYGDTR</sequence>
<dbReference type="Proteomes" id="UP000535908">
    <property type="component" value="Unassembled WGS sequence"/>
</dbReference>